<dbReference type="AlphaFoldDB" id="A0A3N0CIC3"/>
<comment type="caution">
    <text evidence="1">The sequence shown here is derived from an EMBL/GenBank/DDBJ whole genome shotgun (WGS) entry which is preliminary data.</text>
</comment>
<accession>A0A3N0CIC3</accession>
<sequence>MASGDGFSADQRYEIDRAIRAAETVSRYEFSVFVGAAESDHGAFAQRLHASLIAPARSVLIMVDPAARLLEIVTGSVVRRVLADDAVRLAAAAMESAFAQGDLVGGITRGVNQLADAARQPETLHSSS</sequence>
<gene>
    <name evidence="1" type="ORF">EFK50_15905</name>
</gene>
<dbReference type="EMBL" id="RJSE01000007">
    <property type="protein sequence ID" value="RNL63184.1"/>
    <property type="molecule type" value="Genomic_DNA"/>
</dbReference>
<dbReference type="InterPro" id="IPR033437">
    <property type="entry name" value="DUF5130"/>
</dbReference>
<organism evidence="1 2">
    <name type="scientific">Nocardioides marmoriginsengisoli</name>
    <dbReference type="NCBI Taxonomy" id="661483"/>
    <lineage>
        <taxon>Bacteria</taxon>
        <taxon>Bacillati</taxon>
        <taxon>Actinomycetota</taxon>
        <taxon>Actinomycetes</taxon>
        <taxon>Propionibacteriales</taxon>
        <taxon>Nocardioidaceae</taxon>
        <taxon>Nocardioides</taxon>
    </lineage>
</organism>
<dbReference type="Pfam" id="PF17174">
    <property type="entry name" value="DUF5130"/>
    <property type="match status" value="1"/>
</dbReference>
<dbReference type="Gene3D" id="3.10.310.50">
    <property type="match status" value="1"/>
</dbReference>
<protein>
    <submittedName>
        <fullName evidence="1">DUF5130 family protein</fullName>
    </submittedName>
</protein>
<evidence type="ECO:0000313" key="2">
    <source>
        <dbReference type="Proteomes" id="UP000267128"/>
    </source>
</evidence>
<dbReference type="RefSeq" id="WP_123228477.1">
    <property type="nucleotide sequence ID" value="NZ_RJSE01000007.1"/>
</dbReference>
<evidence type="ECO:0000313" key="1">
    <source>
        <dbReference type="EMBL" id="RNL63184.1"/>
    </source>
</evidence>
<name>A0A3N0CIC3_9ACTN</name>
<proteinExistence type="predicted"/>
<keyword evidence="2" id="KW-1185">Reference proteome</keyword>
<dbReference type="OrthoDB" id="3214027at2"/>
<dbReference type="Proteomes" id="UP000267128">
    <property type="component" value="Unassembled WGS sequence"/>
</dbReference>
<reference evidence="1 2" key="1">
    <citation type="submission" date="2018-11" db="EMBL/GenBank/DDBJ databases">
        <authorList>
            <person name="Li F."/>
        </authorList>
    </citation>
    <scope>NUCLEOTIDE SEQUENCE [LARGE SCALE GENOMIC DNA]</scope>
    <source>
        <strain evidence="1 2">Gsoil 097</strain>
    </source>
</reference>